<dbReference type="InterPro" id="IPR003959">
    <property type="entry name" value="ATPase_AAA_core"/>
</dbReference>
<dbReference type="InterPro" id="IPR027417">
    <property type="entry name" value="P-loop_NTPase"/>
</dbReference>
<feature type="region of interest" description="Disordered" evidence="2">
    <location>
        <begin position="420"/>
        <end position="440"/>
    </location>
</feature>
<evidence type="ECO:0000313" key="5">
    <source>
        <dbReference type="EMBL" id="SHE24039.1"/>
    </source>
</evidence>
<gene>
    <name evidence="5" type="ORF">ACGLYG10_0237</name>
</gene>
<evidence type="ECO:0000256" key="1">
    <source>
        <dbReference type="ARBA" id="ARBA00023236"/>
    </source>
</evidence>
<name>A0A1M4RVT8_9ACTO</name>
<keyword evidence="1" id="KW-0742">SOS response</keyword>
<dbReference type="GO" id="GO:0006302">
    <property type="term" value="P:double-strand break repair"/>
    <property type="evidence" value="ECO:0007669"/>
    <property type="project" value="InterPro"/>
</dbReference>
<dbReference type="RefSeq" id="WP_073327215.1">
    <property type="nucleotide sequence ID" value="NZ_FQTT01000001.1"/>
</dbReference>
<dbReference type="OrthoDB" id="104167at2"/>
<dbReference type="GO" id="GO:0005524">
    <property type="term" value="F:ATP binding"/>
    <property type="evidence" value="ECO:0007669"/>
    <property type="project" value="InterPro"/>
</dbReference>
<dbReference type="STRING" id="1892869.ACGLYG10_0237"/>
<dbReference type="PANTHER" id="PTHR32182:SF22">
    <property type="entry name" value="ATP-DEPENDENT ENDONUCLEASE, OLD FAMILY-RELATED"/>
    <property type="match status" value="1"/>
</dbReference>
<reference evidence="6" key="1">
    <citation type="submission" date="2016-09" db="EMBL/GenBank/DDBJ databases">
        <authorList>
            <person name="Strepis N."/>
        </authorList>
    </citation>
    <scope>NUCLEOTIDE SEQUENCE [LARGE SCALE GENOMIC DNA]</scope>
</reference>
<evidence type="ECO:0000256" key="2">
    <source>
        <dbReference type="SAM" id="MobiDB-lite"/>
    </source>
</evidence>
<dbReference type="InterPro" id="IPR041685">
    <property type="entry name" value="AAA_GajA/Old/RecF-like"/>
</dbReference>
<feature type="domain" description="Endonuclease GajA/Old nuclease/RecF-like AAA" evidence="3">
    <location>
        <begin position="1"/>
        <end position="44"/>
    </location>
</feature>
<evidence type="ECO:0000313" key="6">
    <source>
        <dbReference type="Proteomes" id="UP000184291"/>
    </source>
</evidence>
<dbReference type="Gene3D" id="3.40.50.300">
    <property type="entry name" value="P-loop containing nucleotide triphosphate hydrolases"/>
    <property type="match status" value="2"/>
</dbReference>
<feature type="domain" description="ATPase AAA-type core" evidence="4">
    <location>
        <begin position="304"/>
        <end position="383"/>
    </location>
</feature>
<dbReference type="Pfam" id="PF13304">
    <property type="entry name" value="AAA_21"/>
    <property type="match status" value="1"/>
</dbReference>
<accession>A0A1M4RVT8</accession>
<evidence type="ECO:0000259" key="4">
    <source>
        <dbReference type="Pfam" id="PF13304"/>
    </source>
</evidence>
<keyword evidence="6" id="KW-1185">Reference proteome</keyword>
<dbReference type="Proteomes" id="UP000184291">
    <property type="component" value="Unassembled WGS sequence"/>
</dbReference>
<dbReference type="Pfam" id="PF13175">
    <property type="entry name" value="AAA_15"/>
    <property type="match status" value="1"/>
</dbReference>
<sequence length="460" mass="50814">MLTRIEISGFKNLRDVAVDFGPMTVIAGPNGVGKSNLFDAIELLSLLVQYPYREAFRRLRSDGGQKTPLRVLFPPESLADGHTVRLAAEVTADVDVTPPWQMALRDPRPGLPAAPTRTERFRYEVEFRVNERDGDTDLTLVREHLVSDTRGTHIWTSEESLDSDDASNDDSFDVVFVGRDDVEPPPGYGQQALPLLSVEDSVSTLLGHPAGAGSSRAVAAVAAQMRSWRFLSLEPSALRRADDRDEEADITASGEHLASTLYRRAARDDSRVYQDIIDALAPFLEMRTLRVVPNGDYLELRARIGDGPELSARSLSDGTLRLIALAALAVLDSGPSLVAIEEPENGLHPAKIADILELLRSMTEARDGHAGQVLVNTHSPYLVQDAMQDHADDVLCAVPWRRRDADGRITESVTFNPLPGTWRSEQWERSDDRPRSSAPVSRSKLFAFLYNPSEPEETDE</sequence>
<dbReference type="SUPFAM" id="SSF52540">
    <property type="entry name" value="P-loop containing nucleoside triphosphate hydrolases"/>
    <property type="match status" value="1"/>
</dbReference>
<dbReference type="AlphaFoldDB" id="A0A1M4RVT8"/>
<dbReference type="GO" id="GO:0016887">
    <property type="term" value="F:ATP hydrolysis activity"/>
    <property type="evidence" value="ECO:0007669"/>
    <property type="project" value="InterPro"/>
</dbReference>
<protein>
    <submittedName>
        <fullName evidence="5">Atpase aaa-type core</fullName>
    </submittedName>
</protein>
<proteinExistence type="predicted"/>
<dbReference type="GO" id="GO:0009432">
    <property type="term" value="P:SOS response"/>
    <property type="evidence" value="ECO:0007669"/>
    <property type="project" value="UniProtKB-KW"/>
</dbReference>
<evidence type="ECO:0000259" key="3">
    <source>
        <dbReference type="Pfam" id="PF13175"/>
    </source>
</evidence>
<dbReference type="PANTHER" id="PTHR32182">
    <property type="entry name" value="DNA REPLICATION AND REPAIR PROTEIN RECF"/>
    <property type="match status" value="1"/>
</dbReference>
<feature type="compositionally biased region" description="Basic and acidic residues" evidence="2">
    <location>
        <begin position="425"/>
        <end position="435"/>
    </location>
</feature>
<organism evidence="5 6">
    <name type="scientific">Actinomyces glycerinitolerans</name>
    <dbReference type="NCBI Taxonomy" id="1892869"/>
    <lineage>
        <taxon>Bacteria</taxon>
        <taxon>Bacillati</taxon>
        <taxon>Actinomycetota</taxon>
        <taxon>Actinomycetes</taxon>
        <taxon>Actinomycetales</taxon>
        <taxon>Actinomycetaceae</taxon>
        <taxon>Actinomyces</taxon>
    </lineage>
</organism>
<dbReference type="EMBL" id="FQTT01000001">
    <property type="protein sequence ID" value="SHE24039.1"/>
    <property type="molecule type" value="Genomic_DNA"/>
</dbReference>
<keyword evidence="1" id="KW-0227">DNA damage</keyword>
<dbReference type="GO" id="GO:0000731">
    <property type="term" value="P:DNA synthesis involved in DNA repair"/>
    <property type="evidence" value="ECO:0007669"/>
    <property type="project" value="TreeGrafter"/>
</dbReference>